<sequence length="219" mass="25380">MEQPANEYPDSDIRYSFLGTLDHLPCELIRSLRLMQTIDLSKNVGDKHELDNASTSLMLVANYIDDLVDHQIRFLTQHRKELETQKSVTKSFNTSVDNIRSKLILEEPRVHKEPKLLLKINLKKAKSRERKQSITSPNVGITPRRPAGNITDQEEVYCFCRNTSYGPMVACDRPACPFEWFHYGCVNLKHAPKGKWYCSEDCEKIAKQRSKSKRQKKLQ</sequence>
<dbReference type="InterPro" id="IPR013083">
    <property type="entry name" value="Znf_RING/FYVE/PHD"/>
</dbReference>
<feature type="domain" description="Zinc finger PHD-type" evidence="10">
    <location>
        <begin position="157"/>
        <end position="202"/>
    </location>
</feature>
<dbReference type="EMBL" id="OX365919">
    <property type="protein sequence ID" value="CAI4064046.1"/>
    <property type="molecule type" value="Genomic_DNA"/>
</dbReference>
<dbReference type="AlphaFoldDB" id="A0AA35JJ49"/>
<evidence type="ECO:0000256" key="9">
    <source>
        <dbReference type="PIRSR" id="PIRSR628651-50"/>
    </source>
</evidence>
<evidence type="ECO:0000313" key="11">
    <source>
        <dbReference type="EMBL" id="CAI4064046.1"/>
    </source>
</evidence>
<feature type="site" description="Histone H3K4me3 binding" evidence="9">
    <location>
        <position position="168"/>
    </location>
</feature>
<dbReference type="CDD" id="cd15587">
    <property type="entry name" value="PHD_Yng1p_like"/>
    <property type="match status" value="1"/>
</dbReference>
<name>A0AA35JJ49_SACUV</name>
<gene>
    <name evidence="11" type="primary">SUVC08G1040</name>
    <name evidence="11" type="ORF">SUVC_08G1040</name>
</gene>
<comment type="similarity">
    <text evidence="2">Belongs to the ING family.</text>
</comment>
<dbReference type="GO" id="GO:0008270">
    <property type="term" value="F:zinc ion binding"/>
    <property type="evidence" value="ECO:0007669"/>
    <property type="project" value="UniProtKB-KW"/>
</dbReference>
<dbReference type="SUPFAM" id="SSF57903">
    <property type="entry name" value="FYVE/PHD zinc finger"/>
    <property type="match status" value="1"/>
</dbReference>
<evidence type="ECO:0000256" key="6">
    <source>
        <dbReference type="ARBA" id="ARBA00023015"/>
    </source>
</evidence>
<evidence type="ECO:0000256" key="3">
    <source>
        <dbReference type="ARBA" id="ARBA00022723"/>
    </source>
</evidence>
<dbReference type="Gene3D" id="3.30.40.10">
    <property type="entry name" value="Zinc/RING finger domain, C3HC4 (zinc finger)"/>
    <property type="match status" value="1"/>
</dbReference>
<evidence type="ECO:0000259" key="10">
    <source>
        <dbReference type="SMART" id="SM00249"/>
    </source>
</evidence>
<protein>
    <recommendedName>
        <fullName evidence="10">Zinc finger PHD-type domain-containing protein</fullName>
    </recommendedName>
</protein>
<keyword evidence="3" id="KW-0479">Metal-binding</keyword>
<feature type="site" description="Histone H3K4me3 binding" evidence="9">
    <location>
        <position position="172"/>
    </location>
</feature>
<dbReference type="InterPro" id="IPR011011">
    <property type="entry name" value="Znf_FYVE_PHD"/>
</dbReference>
<proteinExistence type="inferred from homology"/>
<feature type="site" description="Histone H3K4me3 binding" evidence="9">
    <location>
        <position position="180"/>
    </location>
</feature>
<evidence type="ECO:0000256" key="1">
    <source>
        <dbReference type="ARBA" id="ARBA00004123"/>
    </source>
</evidence>
<dbReference type="InterPro" id="IPR028651">
    <property type="entry name" value="ING_fam"/>
</dbReference>
<dbReference type="FunFam" id="3.30.40.10:FF:000569">
    <property type="entry name" value="Chromatin modification-related protein"/>
    <property type="match status" value="1"/>
</dbReference>
<evidence type="ECO:0000256" key="2">
    <source>
        <dbReference type="ARBA" id="ARBA00010210"/>
    </source>
</evidence>
<keyword evidence="5" id="KW-0862">Zinc</keyword>
<dbReference type="Proteomes" id="UP001162090">
    <property type="component" value="Chromosome 8"/>
</dbReference>
<keyword evidence="7" id="KW-0804">Transcription</keyword>
<keyword evidence="8" id="KW-0539">Nucleus</keyword>
<dbReference type="GO" id="GO:0005634">
    <property type="term" value="C:nucleus"/>
    <property type="evidence" value="ECO:0007669"/>
    <property type="project" value="UniProtKB-SubCell"/>
</dbReference>
<dbReference type="SMART" id="SM00249">
    <property type="entry name" value="PHD"/>
    <property type="match status" value="1"/>
</dbReference>
<dbReference type="InterPro" id="IPR001965">
    <property type="entry name" value="Znf_PHD"/>
</dbReference>
<accession>A0AA35JJ49</accession>
<evidence type="ECO:0000256" key="8">
    <source>
        <dbReference type="ARBA" id="ARBA00023242"/>
    </source>
</evidence>
<evidence type="ECO:0000256" key="5">
    <source>
        <dbReference type="ARBA" id="ARBA00022833"/>
    </source>
</evidence>
<keyword evidence="4" id="KW-0863">Zinc-finger</keyword>
<dbReference type="GO" id="GO:0000785">
    <property type="term" value="C:chromatin"/>
    <property type="evidence" value="ECO:0007669"/>
    <property type="project" value="UniProtKB-ARBA"/>
</dbReference>
<evidence type="ECO:0000313" key="12">
    <source>
        <dbReference type="Proteomes" id="UP001162090"/>
    </source>
</evidence>
<feature type="site" description="Histone H3K4me3 binding" evidence="9">
    <location>
        <position position="157"/>
    </location>
</feature>
<reference evidence="11" key="1">
    <citation type="submission" date="2022-10" db="EMBL/GenBank/DDBJ databases">
        <authorList>
            <person name="Byrne P K."/>
        </authorList>
    </citation>
    <scope>NUCLEOTIDE SEQUENCE</scope>
    <source>
        <strain evidence="11">CBS7001</strain>
    </source>
</reference>
<keyword evidence="6" id="KW-0805">Transcription regulation</keyword>
<evidence type="ECO:0000256" key="7">
    <source>
        <dbReference type="ARBA" id="ARBA00023163"/>
    </source>
</evidence>
<dbReference type="PANTHER" id="PTHR10333:SF103">
    <property type="entry name" value="INHIBITOR OF GROWTH PROTEIN 3"/>
    <property type="match status" value="1"/>
</dbReference>
<dbReference type="PANTHER" id="PTHR10333">
    <property type="entry name" value="INHIBITOR OF GROWTH PROTEIN"/>
    <property type="match status" value="1"/>
</dbReference>
<organism evidence="11 12">
    <name type="scientific">Saccharomyces uvarum</name>
    <name type="common">Yeast</name>
    <name type="synonym">Saccharomyces bayanus var. uvarum</name>
    <dbReference type="NCBI Taxonomy" id="230603"/>
    <lineage>
        <taxon>Eukaryota</taxon>
        <taxon>Fungi</taxon>
        <taxon>Dikarya</taxon>
        <taxon>Ascomycota</taxon>
        <taxon>Saccharomycotina</taxon>
        <taxon>Saccharomycetes</taxon>
        <taxon>Saccharomycetales</taxon>
        <taxon>Saccharomycetaceae</taxon>
        <taxon>Saccharomyces</taxon>
    </lineage>
</organism>
<comment type="subcellular location">
    <subcellularLocation>
        <location evidence="1">Nucleus</location>
    </subcellularLocation>
</comment>
<evidence type="ECO:0000256" key="4">
    <source>
        <dbReference type="ARBA" id="ARBA00022771"/>
    </source>
</evidence>